<sequence>VQVNVRAIEVDQQESVQRDEKTGKTGGFRSTE</sequence>
<dbReference type="EMBL" id="AIME01000010">
    <property type="protein sequence ID" value="EJF74364.1"/>
    <property type="molecule type" value="Genomic_DNA"/>
</dbReference>
<comment type="caution">
    <text evidence="2">The sequence shown here is derived from an EMBL/GenBank/DDBJ whole genome shotgun (WGS) entry which is preliminary data.</text>
</comment>
<dbReference type="HOGENOM" id="CLU_3385962_0_0_5"/>
<organism evidence="2 3">
    <name type="scientific">Bartonella alsatica IBS 382</name>
    <dbReference type="NCBI Taxonomy" id="1094551"/>
    <lineage>
        <taxon>Bacteria</taxon>
        <taxon>Pseudomonadati</taxon>
        <taxon>Pseudomonadota</taxon>
        <taxon>Alphaproteobacteria</taxon>
        <taxon>Hyphomicrobiales</taxon>
        <taxon>Bartonellaceae</taxon>
        <taxon>Bartonella</taxon>
    </lineage>
</organism>
<reference evidence="2 3" key="1">
    <citation type="submission" date="2012-03" db="EMBL/GenBank/DDBJ databases">
        <title>The Genome Sequence of Bartonella alsatica IBS 382.</title>
        <authorList>
            <consortium name="The Broad Institute Genome Sequencing Platform"/>
            <consortium name="The Broad Institute Genome Sequencing Center for Infectious Disease"/>
            <person name="Feldgarden M."/>
            <person name="Kirby J."/>
            <person name="Kosoy M."/>
            <person name="Birtles R."/>
            <person name="Probert W.S."/>
            <person name="Chiaraviglio L."/>
            <person name="Young S.K."/>
            <person name="Zeng Q."/>
            <person name="Gargeya S."/>
            <person name="Fitzgerald M."/>
            <person name="Haas B."/>
            <person name="Abouelleil A."/>
            <person name="Alvarado L."/>
            <person name="Arachchi H.M."/>
            <person name="Berlin A."/>
            <person name="Chapman S.B."/>
            <person name="Gearin G."/>
            <person name="Goldberg J."/>
            <person name="Griggs A."/>
            <person name="Gujja S."/>
            <person name="Hansen M."/>
            <person name="Heiman D."/>
            <person name="Howarth C."/>
            <person name="Larimer J."/>
            <person name="Lui A."/>
            <person name="MacDonald P.J.P."/>
            <person name="McCowen C."/>
            <person name="Montmayeur A."/>
            <person name="Murphy C."/>
            <person name="Neiman D."/>
            <person name="Pearson M."/>
            <person name="Priest M."/>
            <person name="Roberts A."/>
            <person name="Saif S."/>
            <person name="Shea T."/>
            <person name="Sisk P."/>
            <person name="Stolte C."/>
            <person name="Sykes S."/>
            <person name="Wortman J."/>
            <person name="Nusbaum C."/>
            <person name="Birren B."/>
        </authorList>
    </citation>
    <scope>NUCLEOTIDE SEQUENCE [LARGE SCALE GENOMIC DNA]</scope>
    <source>
        <strain evidence="2 3">IBS 382</strain>
    </source>
</reference>
<feature type="non-terminal residue" evidence="2">
    <location>
        <position position="1"/>
    </location>
</feature>
<dbReference type="AlphaFoldDB" id="J0PW31"/>
<name>J0PW31_9HYPH</name>
<protein>
    <submittedName>
        <fullName evidence="2">Uncharacterized protein</fullName>
    </submittedName>
</protein>
<gene>
    <name evidence="2" type="ORF">MEC_01306</name>
</gene>
<evidence type="ECO:0000256" key="1">
    <source>
        <dbReference type="SAM" id="MobiDB-lite"/>
    </source>
</evidence>
<accession>J0PW31</accession>
<evidence type="ECO:0000313" key="3">
    <source>
        <dbReference type="Proteomes" id="UP000008761"/>
    </source>
</evidence>
<feature type="region of interest" description="Disordered" evidence="1">
    <location>
        <begin position="1"/>
        <end position="32"/>
    </location>
</feature>
<proteinExistence type="predicted"/>
<evidence type="ECO:0000313" key="2">
    <source>
        <dbReference type="EMBL" id="EJF74364.1"/>
    </source>
</evidence>
<dbReference type="Proteomes" id="UP000008761">
    <property type="component" value="Unassembled WGS sequence"/>
</dbReference>